<dbReference type="Proteomes" id="UP000663856">
    <property type="component" value="Unassembled WGS sequence"/>
</dbReference>
<proteinExistence type="predicted"/>
<reference evidence="1" key="1">
    <citation type="submission" date="2021-02" db="EMBL/GenBank/DDBJ databases">
        <authorList>
            <person name="Nowell W R."/>
        </authorList>
    </citation>
    <scope>NUCLEOTIDE SEQUENCE</scope>
</reference>
<sequence length="92" mass="9531">TDSTLCDYNGGFYTYTDFCALHTCTNTYYTNHGTHTTYTCSCNGCSTLCGCGSGGCGGFGFGDYCGCFPGPGCNFFSTCSGCSVSHTPTTST</sequence>
<evidence type="ECO:0000313" key="1">
    <source>
        <dbReference type="EMBL" id="CAF2169429.1"/>
    </source>
</evidence>
<organism evidence="1 2">
    <name type="scientific">Rotaria magnacalcarata</name>
    <dbReference type="NCBI Taxonomy" id="392030"/>
    <lineage>
        <taxon>Eukaryota</taxon>
        <taxon>Metazoa</taxon>
        <taxon>Spiralia</taxon>
        <taxon>Gnathifera</taxon>
        <taxon>Rotifera</taxon>
        <taxon>Eurotatoria</taxon>
        <taxon>Bdelloidea</taxon>
        <taxon>Philodinida</taxon>
        <taxon>Philodinidae</taxon>
        <taxon>Rotaria</taxon>
    </lineage>
</organism>
<dbReference type="AlphaFoldDB" id="A0A816YUP3"/>
<feature type="non-terminal residue" evidence="1">
    <location>
        <position position="92"/>
    </location>
</feature>
<name>A0A816YUP3_9BILA</name>
<gene>
    <name evidence="1" type="ORF">WKI299_LOCUS32863</name>
</gene>
<dbReference type="EMBL" id="CAJNRF010015236">
    <property type="protein sequence ID" value="CAF2169429.1"/>
    <property type="molecule type" value="Genomic_DNA"/>
</dbReference>
<feature type="non-terminal residue" evidence="1">
    <location>
        <position position="1"/>
    </location>
</feature>
<accession>A0A816YUP3</accession>
<evidence type="ECO:0000313" key="2">
    <source>
        <dbReference type="Proteomes" id="UP000663856"/>
    </source>
</evidence>
<comment type="caution">
    <text evidence="1">The sequence shown here is derived from an EMBL/GenBank/DDBJ whole genome shotgun (WGS) entry which is preliminary data.</text>
</comment>
<protein>
    <submittedName>
        <fullName evidence="1">Uncharacterized protein</fullName>
    </submittedName>
</protein>